<name>A0A4Y2UQ37_ARAVE</name>
<evidence type="ECO:0000313" key="4">
    <source>
        <dbReference type="EMBL" id="GBO15034.1"/>
    </source>
</evidence>
<evidence type="ECO:0000313" key="1">
    <source>
        <dbReference type="EMBL" id="GBO14988.1"/>
    </source>
</evidence>
<dbReference type="AlphaFoldDB" id="A0A4Y2UQ37"/>
<accession>A0A4Y2UQ37</accession>
<evidence type="ECO:0000313" key="5">
    <source>
        <dbReference type="Proteomes" id="UP000499080"/>
    </source>
</evidence>
<evidence type="ECO:0000313" key="3">
    <source>
        <dbReference type="EMBL" id="GBO15029.1"/>
    </source>
</evidence>
<dbReference type="Proteomes" id="UP000499080">
    <property type="component" value="Unassembled WGS sequence"/>
</dbReference>
<reference evidence="1 5" key="1">
    <citation type="journal article" date="2019" name="Sci. Rep.">
        <title>Orb-weaving spider Araneus ventricosus genome elucidates the spidroin gene catalogue.</title>
        <authorList>
            <person name="Kono N."/>
            <person name="Nakamura H."/>
            <person name="Ohtoshi R."/>
            <person name="Moran D.A.P."/>
            <person name="Shinohara A."/>
            <person name="Yoshida Y."/>
            <person name="Fujiwara M."/>
            <person name="Mori M."/>
            <person name="Tomita M."/>
            <person name="Arakawa K."/>
        </authorList>
    </citation>
    <scope>NUCLEOTIDE SEQUENCE [LARGE SCALE GENOMIC DNA]</scope>
</reference>
<keyword evidence="5" id="KW-1185">Reference proteome</keyword>
<sequence length="100" mass="10831">MPLKSKKDNLYFKGIFAKERLFATFFPLTPIQEGTRITHIRVIPEPGGQDVGHVTSTSGTVCDIVKCILKCLKGNDVDINELEAIGSDGTVANKENGSPV</sequence>
<protein>
    <submittedName>
        <fullName evidence="1">Uncharacterized protein</fullName>
    </submittedName>
</protein>
<dbReference type="EMBL" id="BGPR01039100">
    <property type="protein sequence ID" value="GBO15029.1"/>
    <property type="molecule type" value="Genomic_DNA"/>
</dbReference>
<dbReference type="EMBL" id="BGPR01039066">
    <property type="protein sequence ID" value="GBO14988.1"/>
    <property type="molecule type" value="Genomic_DNA"/>
</dbReference>
<evidence type="ECO:0000313" key="2">
    <source>
        <dbReference type="EMBL" id="GBO15000.1"/>
    </source>
</evidence>
<organism evidence="1 5">
    <name type="scientific">Araneus ventricosus</name>
    <name type="common">Orbweaver spider</name>
    <name type="synonym">Epeira ventricosa</name>
    <dbReference type="NCBI Taxonomy" id="182803"/>
    <lineage>
        <taxon>Eukaryota</taxon>
        <taxon>Metazoa</taxon>
        <taxon>Ecdysozoa</taxon>
        <taxon>Arthropoda</taxon>
        <taxon>Chelicerata</taxon>
        <taxon>Arachnida</taxon>
        <taxon>Araneae</taxon>
        <taxon>Araneomorphae</taxon>
        <taxon>Entelegynae</taxon>
        <taxon>Araneoidea</taxon>
        <taxon>Araneidae</taxon>
        <taxon>Araneus</taxon>
    </lineage>
</organism>
<gene>
    <name evidence="2" type="ORF">AVEN_188733_1</name>
    <name evidence="1" type="ORF">AVEN_244816_1</name>
    <name evidence="3" type="ORF">AVEN_263072_1</name>
    <name evidence="4" type="ORF">AVEN_69317_1</name>
</gene>
<proteinExistence type="predicted"/>
<dbReference type="EMBL" id="BGPR01039104">
    <property type="protein sequence ID" value="GBO15034.1"/>
    <property type="molecule type" value="Genomic_DNA"/>
</dbReference>
<dbReference type="EMBL" id="BGPR01039080">
    <property type="protein sequence ID" value="GBO15000.1"/>
    <property type="molecule type" value="Genomic_DNA"/>
</dbReference>
<comment type="caution">
    <text evidence="1">The sequence shown here is derived from an EMBL/GenBank/DDBJ whole genome shotgun (WGS) entry which is preliminary data.</text>
</comment>